<evidence type="ECO:0000256" key="1">
    <source>
        <dbReference type="SAM" id="MobiDB-lite"/>
    </source>
</evidence>
<feature type="compositionally biased region" description="Acidic residues" evidence="1">
    <location>
        <begin position="155"/>
        <end position="173"/>
    </location>
</feature>
<dbReference type="RefSeq" id="WP_242105991.1">
    <property type="nucleotide sequence ID" value="NZ_CP093445.1"/>
</dbReference>
<name>A0A8T9INU3_SALET</name>
<reference evidence="2" key="1">
    <citation type="submission" date="2022-03" db="EMBL/GenBank/DDBJ databases">
        <title>Genome Sequence of a New Salmonella enterica Strain (Salmonella Abeokuta) isolated from Poultry Feed in Nigeria.</title>
        <authorList>
            <person name="Fagbamila I."/>
            <person name="Barco L."/>
            <person name="Monorella C."/>
            <person name="Beld M.V.D."/>
            <person name="Mooijman K."/>
            <person name="Hernandez-Segura A."/>
            <person name="Orsini M."/>
            <person name="Ajayi O."/>
            <person name="Ngulukun S."/>
            <person name="Jambalang A.-R."/>
            <person name="Sati N."/>
            <person name="Emmennaa P."/>
            <person name="Ankeli P."/>
            <person name="Muhammad M."/>
        </authorList>
    </citation>
    <scope>NUCLEOTIDE SEQUENCE</scope>
    <source>
        <strain evidence="2">OG19FER4</strain>
    </source>
</reference>
<gene>
    <name evidence="2" type="ORF">MOV10_09555</name>
</gene>
<feature type="region of interest" description="Disordered" evidence="1">
    <location>
        <begin position="151"/>
        <end position="173"/>
    </location>
</feature>
<dbReference type="EMBL" id="CP093445">
    <property type="protein sequence ID" value="UNO35793.1"/>
    <property type="molecule type" value="Genomic_DNA"/>
</dbReference>
<dbReference type="InterPro" id="IPR009901">
    <property type="entry name" value="Phage_VT1-Sakai_H0025"/>
</dbReference>
<proteinExistence type="predicted"/>
<dbReference type="AlphaFoldDB" id="A0A8T9INU3"/>
<accession>A0A8T9INU3</accession>
<sequence length="173" mass="19421">MDQELKNSRLNINQIASLTDLHRQTVAARLSGVPLAPGSNPKLKLYSVVDILTTLLTRSTDPSRVNVDELQPTDRKAWFQSERERLKFEIETSTLIPASDVTREFATLAKAVVQVLETLPDILERDCGLQPLAVTRVQAIIDDLRDQIAQRVFEAETETDQEDAPQEDAPQED</sequence>
<protein>
    <submittedName>
        <fullName evidence="2">DUF1441 family protein</fullName>
    </submittedName>
</protein>
<dbReference type="Pfam" id="PF07278">
    <property type="entry name" value="DUF1441"/>
    <property type="match status" value="1"/>
</dbReference>
<evidence type="ECO:0000313" key="2">
    <source>
        <dbReference type="EMBL" id="UNO35793.1"/>
    </source>
</evidence>
<organism evidence="2">
    <name type="scientific">Salmonella enterica subsp. enterica serovar Abeokuta</name>
    <dbReference type="NCBI Taxonomy" id="2926665"/>
    <lineage>
        <taxon>Bacteria</taxon>
        <taxon>Pseudomonadati</taxon>
        <taxon>Pseudomonadota</taxon>
        <taxon>Gammaproteobacteria</taxon>
        <taxon>Enterobacterales</taxon>
        <taxon>Enterobacteriaceae</taxon>
        <taxon>Salmonella</taxon>
    </lineage>
</organism>